<evidence type="ECO:0000256" key="3">
    <source>
        <dbReference type="ARBA" id="ARBA00022833"/>
    </source>
</evidence>
<dbReference type="GO" id="GO:0005737">
    <property type="term" value="C:cytoplasm"/>
    <property type="evidence" value="ECO:0007669"/>
    <property type="project" value="TreeGrafter"/>
</dbReference>
<dbReference type="SMART" id="SM00271">
    <property type="entry name" value="DnaJ"/>
    <property type="match status" value="1"/>
</dbReference>
<dbReference type="SMART" id="SM00451">
    <property type="entry name" value="ZnF_U1"/>
    <property type="match status" value="1"/>
</dbReference>
<feature type="region of interest" description="Disordered" evidence="5">
    <location>
        <begin position="1"/>
        <end position="21"/>
    </location>
</feature>
<evidence type="ECO:0000256" key="5">
    <source>
        <dbReference type="SAM" id="MobiDB-lite"/>
    </source>
</evidence>
<feature type="domain" description="J" evidence="6">
    <location>
        <begin position="25"/>
        <end position="91"/>
    </location>
</feature>
<dbReference type="Pfam" id="PF21884">
    <property type="entry name" value="ZUO1-like_ZHD"/>
    <property type="match status" value="1"/>
</dbReference>
<dbReference type="SMART" id="SM00355">
    <property type="entry name" value="ZnF_C2H2"/>
    <property type="match status" value="2"/>
</dbReference>
<dbReference type="FunFam" id="1.10.287.110:FF:000046">
    <property type="entry name" value="dnaJ homolog subfamily C member 21"/>
    <property type="match status" value="1"/>
</dbReference>
<name>A0A2T3A826_9PEZI</name>
<accession>A0A2T3A826</accession>
<dbReference type="GO" id="GO:0008270">
    <property type="term" value="F:zinc ion binding"/>
    <property type="evidence" value="ECO:0007669"/>
    <property type="project" value="UniProtKB-KW"/>
</dbReference>
<feature type="compositionally biased region" description="Basic and acidic residues" evidence="5">
    <location>
        <begin position="360"/>
        <end position="372"/>
    </location>
</feature>
<dbReference type="PANTHER" id="PTHR44029:SF1">
    <property type="entry name" value="DNAJ HOMOLOG SUBFAMILY C MEMBER 21"/>
    <property type="match status" value="1"/>
</dbReference>
<dbReference type="PRINTS" id="PR00625">
    <property type="entry name" value="JDOMAIN"/>
</dbReference>
<dbReference type="Pfam" id="PF00226">
    <property type="entry name" value="DnaJ"/>
    <property type="match status" value="1"/>
</dbReference>
<dbReference type="Pfam" id="PF00096">
    <property type="entry name" value="zf-C2H2"/>
    <property type="match status" value="1"/>
</dbReference>
<dbReference type="InterPro" id="IPR003604">
    <property type="entry name" value="Matrin/U1-like-C_Znf_C2H2"/>
</dbReference>
<reference evidence="8 9" key="1">
    <citation type="journal article" date="2018" name="Mycol. Prog.">
        <title>Coniella lustricola, a new species from submerged detritus.</title>
        <authorList>
            <person name="Raudabaugh D.B."/>
            <person name="Iturriaga T."/>
            <person name="Carver A."/>
            <person name="Mondo S."/>
            <person name="Pangilinan J."/>
            <person name="Lipzen A."/>
            <person name="He G."/>
            <person name="Amirebrahimi M."/>
            <person name="Grigoriev I.V."/>
            <person name="Miller A.N."/>
        </authorList>
    </citation>
    <scope>NUCLEOTIDE SEQUENCE [LARGE SCALE GENOMIC DNA]</scope>
    <source>
        <strain evidence="8 9">B22-T-1</strain>
    </source>
</reference>
<feature type="compositionally biased region" description="Polar residues" evidence="5">
    <location>
        <begin position="1"/>
        <end position="11"/>
    </location>
</feature>
<dbReference type="InterPro" id="IPR036236">
    <property type="entry name" value="Znf_C2H2_sf"/>
</dbReference>
<feature type="region of interest" description="Disordered" evidence="5">
    <location>
        <begin position="517"/>
        <end position="549"/>
    </location>
</feature>
<dbReference type="SUPFAM" id="SSF57667">
    <property type="entry name" value="beta-beta-alpha zinc fingers"/>
    <property type="match status" value="1"/>
</dbReference>
<feature type="region of interest" description="Disordered" evidence="5">
    <location>
        <begin position="338"/>
        <end position="505"/>
    </location>
</feature>
<evidence type="ECO:0000256" key="2">
    <source>
        <dbReference type="ARBA" id="ARBA00022771"/>
    </source>
</evidence>
<evidence type="ECO:0000313" key="9">
    <source>
        <dbReference type="Proteomes" id="UP000241462"/>
    </source>
</evidence>
<evidence type="ECO:0000256" key="1">
    <source>
        <dbReference type="ARBA" id="ARBA00022723"/>
    </source>
</evidence>
<dbReference type="InParanoid" id="A0A2T3A826"/>
<dbReference type="GO" id="GO:0003676">
    <property type="term" value="F:nucleic acid binding"/>
    <property type="evidence" value="ECO:0007669"/>
    <property type="project" value="InterPro"/>
</dbReference>
<feature type="compositionally biased region" description="Basic residues" evidence="5">
    <location>
        <begin position="539"/>
        <end position="549"/>
    </location>
</feature>
<keyword evidence="2 4" id="KW-0863">Zinc-finger</keyword>
<dbReference type="FunCoup" id="A0A2T3A826">
    <property type="interactions" value="858"/>
</dbReference>
<dbReference type="InterPro" id="IPR051964">
    <property type="entry name" value="Chaperone_stress_response"/>
</dbReference>
<dbReference type="Proteomes" id="UP000241462">
    <property type="component" value="Unassembled WGS sequence"/>
</dbReference>
<dbReference type="EMBL" id="KZ678442">
    <property type="protein sequence ID" value="PSR85510.1"/>
    <property type="molecule type" value="Genomic_DNA"/>
</dbReference>
<dbReference type="InterPro" id="IPR001623">
    <property type="entry name" value="DnaJ_domain"/>
</dbReference>
<dbReference type="CDD" id="cd06257">
    <property type="entry name" value="DnaJ"/>
    <property type="match status" value="1"/>
</dbReference>
<proteinExistence type="predicted"/>
<dbReference type="STRING" id="2025994.A0A2T3A826"/>
<dbReference type="Gene3D" id="3.30.160.60">
    <property type="entry name" value="Classic Zinc Finger"/>
    <property type="match status" value="1"/>
</dbReference>
<dbReference type="InterPro" id="IPR054076">
    <property type="entry name" value="ZUO1-like_ZHD"/>
</dbReference>
<dbReference type="Gene3D" id="1.10.287.110">
    <property type="entry name" value="DnaJ domain"/>
    <property type="match status" value="1"/>
</dbReference>
<organism evidence="8 9">
    <name type="scientific">Coniella lustricola</name>
    <dbReference type="NCBI Taxonomy" id="2025994"/>
    <lineage>
        <taxon>Eukaryota</taxon>
        <taxon>Fungi</taxon>
        <taxon>Dikarya</taxon>
        <taxon>Ascomycota</taxon>
        <taxon>Pezizomycotina</taxon>
        <taxon>Sordariomycetes</taxon>
        <taxon>Sordariomycetidae</taxon>
        <taxon>Diaporthales</taxon>
        <taxon>Schizoparmaceae</taxon>
        <taxon>Coniella</taxon>
    </lineage>
</organism>
<dbReference type="PROSITE" id="PS50076">
    <property type="entry name" value="DNAJ_2"/>
    <property type="match status" value="1"/>
</dbReference>
<dbReference type="InterPro" id="IPR036869">
    <property type="entry name" value="J_dom_sf"/>
</dbReference>
<dbReference type="PROSITE" id="PS00636">
    <property type="entry name" value="DNAJ_1"/>
    <property type="match status" value="1"/>
</dbReference>
<evidence type="ECO:0000256" key="4">
    <source>
        <dbReference type="PROSITE-ProRule" id="PRU00042"/>
    </source>
</evidence>
<dbReference type="AlphaFoldDB" id="A0A2T3A826"/>
<protein>
    <recommendedName>
        <fullName evidence="10">DnaJ domain-containing protein</fullName>
    </recommendedName>
</protein>
<dbReference type="PROSITE" id="PS00028">
    <property type="entry name" value="ZINC_FINGER_C2H2_1"/>
    <property type="match status" value="2"/>
</dbReference>
<keyword evidence="9" id="KW-1185">Reference proteome</keyword>
<feature type="compositionally biased region" description="Basic and acidic residues" evidence="5">
    <location>
        <begin position="447"/>
        <end position="459"/>
    </location>
</feature>
<dbReference type="Pfam" id="PF12171">
    <property type="entry name" value="zf-C2H2_jaz"/>
    <property type="match status" value="1"/>
</dbReference>
<feature type="compositionally biased region" description="Basic residues" evidence="5">
    <location>
        <begin position="477"/>
        <end position="490"/>
    </location>
</feature>
<evidence type="ECO:0000313" key="8">
    <source>
        <dbReference type="EMBL" id="PSR85510.1"/>
    </source>
</evidence>
<feature type="compositionally biased region" description="Basic and acidic residues" evidence="5">
    <location>
        <begin position="381"/>
        <end position="396"/>
    </location>
</feature>
<dbReference type="InterPro" id="IPR018253">
    <property type="entry name" value="DnaJ_domain_CS"/>
</dbReference>
<dbReference type="InterPro" id="IPR013087">
    <property type="entry name" value="Znf_C2H2_type"/>
</dbReference>
<dbReference type="PROSITE" id="PS50157">
    <property type="entry name" value="ZINC_FINGER_C2H2_2"/>
    <property type="match status" value="1"/>
</dbReference>
<evidence type="ECO:0000259" key="6">
    <source>
        <dbReference type="PROSITE" id="PS50076"/>
    </source>
</evidence>
<dbReference type="SUPFAM" id="SSF46565">
    <property type="entry name" value="Chaperone J-domain"/>
    <property type="match status" value="1"/>
</dbReference>
<sequence>MGAQQSSSGRNSPGAAGESAARKTCYYEVLGVERTVEDAEIRKAYKKKALELHPDRNYNDEENATRKFAEVQTAYEVLSDPQERAWYDSHRDAILRGDADDADADTGPQSHYNVRLTTTDEIMTLIGRFNSRVPFDDSPSGFFAILDIFFGQLAAEETAACDWEDLVPAQYPPFGAANDDHESVPKPFYAVWSNFSTKKSFSWKDKWRLSDAPDRRVRRAMEKENKKARDDAIRDFNDAVRSLVAFVKKRDPRYIPNTQSEAERQKFLRDSAATQAARARAANEEKMKGKEFVVADWAQSRGDEEAEYNDEFATSSDESEVEQIECVVCNKLFKSEKQYEAHEKSKKHAKAIQQLRRQMKKEGRDLDLDLHATEPPAPTHLRSDDSDVSTKDENQDKVPSPTTPIEAAETEDVSGHSSSTDTVDDEYAPREVVENRLASKTTTSREGTSEGEKGSEKLGLESQISKLVLDDDEHSAPKKLGKAKAKRAKKSAQAQAQAQDISCNDCNQTFESRTQLFKHIRDEDHAQLKSATQPPLPKHVGKKGKKSKR</sequence>
<dbReference type="PANTHER" id="PTHR44029">
    <property type="entry name" value="DNAJ HOMOLOG SUBFAMILY C MEMBER 21"/>
    <property type="match status" value="1"/>
</dbReference>
<feature type="domain" description="C2H2-type" evidence="7">
    <location>
        <begin position="501"/>
        <end position="530"/>
    </location>
</feature>
<evidence type="ECO:0000259" key="7">
    <source>
        <dbReference type="PROSITE" id="PS50157"/>
    </source>
</evidence>
<dbReference type="InterPro" id="IPR022755">
    <property type="entry name" value="Znf_C2H2_jaz"/>
</dbReference>
<keyword evidence="3" id="KW-0862">Zinc</keyword>
<keyword evidence="1" id="KW-0479">Metal-binding</keyword>
<dbReference type="OrthoDB" id="5894at2759"/>
<gene>
    <name evidence="8" type="ORF">BD289DRAFT_368562</name>
</gene>
<evidence type="ECO:0008006" key="10">
    <source>
        <dbReference type="Google" id="ProtNLM"/>
    </source>
</evidence>